<feature type="transmembrane region" description="Helical" evidence="2">
    <location>
        <begin position="194"/>
        <end position="215"/>
    </location>
</feature>
<keyword evidence="2" id="KW-0472">Membrane</keyword>
<sequence>MGLALCHSLPRDVLIHLALLLLFAAFVLQIGFIGRHFSTSGAGYIARKGEKGKEAALAYVALHPALYSVKTVDGKVVVDDGVKLCNPSAPVLNFHCARFGEGFHNVNGLVLASFISAVIGFVIVVFIVGRVARTTASLLYRTLMCITLPMTLQCAALGIFFARVIGNAKKEVMILNDFPADTKLYFHLRYGPCLAITSTALFCVAFILAFIRWIVTICLRNRLKKTGSPTDAERVKKMHLVNDDWERQKQILRSHARSVQVEKEIKDDVGSERMTFHQSCNKERADVTPPHEEESADSDYPFSAVEVPEPKRDRKGKEVGQTAPEHAPDHDE</sequence>
<organism evidence="3 4">
    <name type="scientific">Angomonas deanei</name>
    <dbReference type="NCBI Taxonomy" id="59799"/>
    <lineage>
        <taxon>Eukaryota</taxon>
        <taxon>Discoba</taxon>
        <taxon>Euglenozoa</taxon>
        <taxon>Kinetoplastea</taxon>
        <taxon>Metakinetoplastina</taxon>
        <taxon>Trypanosomatida</taxon>
        <taxon>Trypanosomatidae</taxon>
        <taxon>Strigomonadinae</taxon>
        <taxon>Angomonas</taxon>
    </lineage>
</organism>
<feature type="transmembrane region" description="Helical" evidence="2">
    <location>
        <begin position="12"/>
        <end position="34"/>
    </location>
</feature>
<feature type="transmembrane region" description="Helical" evidence="2">
    <location>
        <begin position="143"/>
        <end position="165"/>
    </location>
</feature>
<keyword evidence="2" id="KW-0812">Transmembrane</keyword>
<name>A0A7G2C8J3_9TRYP</name>
<feature type="compositionally biased region" description="Basic and acidic residues" evidence="1">
    <location>
        <begin position="308"/>
        <end position="318"/>
    </location>
</feature>
<dbReference type="VEuPathDB" id="TriTrypDB:ADEAN_000176700"/>
<evidence type="ECO:0000313" key="4">
    <source>
        <dbReference type="Proteomes" id="UP000515908"/>
    </source>
</evidence>
<dbReference type="AlphaFoldDB" id="A0A7G2C8J3"/>
<feature type="region of interest" description="Disordered" evidence="1">
    <location>
        <begin position="272"/>
        <end position="332"/>
    </location>
</feature>
<dbReference type="Proteomes" id="UP000515908">
    <property type="component" value="Chromosome 03"/>
</dbReference>
<reference evidence="3 4" key="1">
    <citation type="submission" date="2020-08" db="EMBL/GenBank/DDBJ databases">
        <authorList>
            <person name="Newling K."/>
            <person name="Davey J."/>
            <person name="Forrester S."/>
        </authorList>
    </citation>
    <scope>NUCLEOTIDE SEQUENCE [LARGE SCALE GENOMIC DNA]</scope>
    <source>
        <strain evidence="4">Crithidia deanei Carvalho (ATCC PRA-265)</strain>
    </source>
</reference>
<evidence type="ECO:0000313" key="3">
    <source>
        <dbReference type="EMBL" id="CAD2214322.1"/>
    </source>
</evidence>
<protein>
    <submittedName>
        <fullName evidence="3">Uncharacterized protein</fullName>
    </submittedName>
</protein>
<dbReference type="EMBL" id="LR877147">
    <property type="protein sequence ID" value="CAD2214322.1"/>
    <property type="molecule type" value="Genomic_DNA"/>
</dbReference>
<evidence type="ECO:0000256" key="1">
    <source>
        <dbReference type="SAM" id="MobiDB-lite"/>
    </source>
</evidence>
<proteinExistence type="predicted"/>
<feature type="transmembrane region" description="Helical" evidence="2">
    <location>
        <begin position="109"/>
        <end position="131"/>
    </location>
</feature>
<evidence type="ECO:0000256" key="2">
    <source>
        <dbReference type="SAM" id="Phobius"/>
    </source>
</evidence>
<feature type="compositionally biased region" description="Basic and acidic residues" evidence="1">
    <location>
        <begin position="272"/>
        <end position="293"/>
    </location>
</feature>
<keyword evidence="4" id="KW-1185">Reference proteome</keyword>
<keyword evidence="2" id="KW-1133">Transmembrane helix</keyword>
<accession>A0A7G2C8J3</accession>
<gene>
    <name evidence="3" type="ORF">ADEAN_000176700</name>
</gene>